<protein>
    <submittedName>
        <fullName evidence="1">536_t:CDS:1</fullName>
    </submittedName>
</protein>
<comment type="caution">
    <text evidence="1">The sequence shown here is derived from an EMBL/GenBank/DDBJ whole genome shotgun (WGS) entry which is preliminary data.</text>
</comment>
<dbReference type="EMBL" id="CAMKVN010017822">
    <property type="protein sequence ID" value="CAI2198093.1"/>
    <property type="molecule type" value="Genomic_DNA"/>
</dbReference>
<sequence length="58" mass="6708">MSKRHEIAVTLVSSGTIVPYLHYKPVARNWWFIPSTEIVKGSIETQMMYPIRVGMKTQ</sequence>
<evidence type="ECO:0000313" key="1">
    <source>
        <dbReference type="EMBL" id="CAI2198093.1"/>
    </source>
</evidence>
<evidence type="ECO:0000313" key="2">
    <source>
        <dbReference type="Proteomes" id="UP001153678"/>
    </source>
</evidence>
<feature type="non-terminal residue" evidence="1">
    <location>
        <position position="58"/>
    </location>
</feature>
<name>A0A9W4TA89_9GLOM</name>
<gene>
    <name evidence="1" type="ORF">FWILDA_LOCUS18401</name>
</gene>
<dbReference type="AlphaFoldDB" id="A0A9W4TA89"/>
<keyword evidence="2" id="KW-1185">Reference proteome</keyword>
<dbReference type="Proteomes" id="UP001153678">
    <property type="component" value="Unassembled WGS sequence"/>
</dbReference>
<accession>A0A9W4TA89</accession>
<reference evidence="1" key="1">
    <citation type="submission" date="2022-08" db="EMBL/GenBank/DDBJ databases">
        <authorList>
            <person name="Kallberg Y."/>
            <person name="Tangrot J."/>
            <person name="Rosling A."/>
        </authorList>
    </citation>
    <scope>NUCLEOTIDE SEQUENCE</scope>
    <source>
        <strain evidence="1">Wild A</strain>
    </source>
</reference>
<proteinExistence type="predicted"/>
<organism evidence="1 2">
    <name type="scientific">Funneliformis geosporum</name>
    <dbReference type="NCBI Taxonomy" id="1117311"/>
    <lineage>
        <taxon>Eukaryota</taxon>
        <taxon>Fungi</taxon>
        <taxon>Fungi incertae sedis</taxon>
        <taxon>Mucoromycota</taxon>
        <taxon>Glomeromycotina</taxon>
        <taxon>Glomeromycetes</taxon>
        <taxon>Glomerales</taxon>
        <taxon>Glomeraceae</taxon>
        <taxon>Funneliformis</taxon>
    </lineage>
</organism>